<gene>
    <name evidence="1" type="ORF">C444_04902</name>
</gene>
<sequence length="42" mass="4742">MADEIETGCREWVATEWPFERVAYPGRDVSWQAVPTVGTEGD</sequence>
<dbReference type="PATRIC" id="fig|1227453.3.peg.987"/>
<evidence type="ECO:0000313" key="2">
    <source>
        <dbReference type="Proteomes" id="UP000011524"/>
    </source>
</evidence>
<dbReference type="EMBL" id="AOLY01000007">
    <property type="protein sequence ID" value="EMA33747.1"/>
    <property type="molecule type" value="Genomic_DNA"/>
</dbReference>
<reference evidence="1 2" key="1">
    <citation type="journal article" date="2014" name="PLoS Genet.">
        <title>Phylogenetically driven sequencing of extremely halophilic archaea reveals strategies for static and dynamic osmo-response.</title>
        <authorList>
            <person name="Becker E.A."/>
            <person name="Seitzer P.M."/>
            <person name="Tritt A."/>
            <person name="Larsen D."/>
            <person name="Krusor M."/>
            <person name="Yao A.I."/>
            <person name="Wu D."/>
            <person name="Madern D."/>
            <person name="Eisen J.A."/>
            <person name="Darling A.E."/>
            <person name="Facciotti M.T."/>
        </authorList>
    </citation>
    <scope>NUCLEOTIDE SEQUENCE [LARGE SCALE GENOMIC DNA]</scope>
    <source>
        <strain evidence="2">ATCC 49778 / DSM 6131 / JCM 7785 / NBRC 101032 / NCIMB 13157 / TR-1</strain>
    </source>
</reference>
<dbReference type="Proteomes" id="UP000011524">
    <property type="component" value="Unassembled WGS sequence"/>
</dbReference>
<proteinExistence type="predicted"/>
<protein>
    <submittedName>
        <fullName evidence="1">Uncharacterized protein</fullName>
    </submittedName>
</protein>
<accession>M0LJD2</accession>
<keyword evidence="2" id="KW-1185">Reference proteome</keyword>
<dbReference type="AlphaFoldDB" id="M0LJD2"/>
<name>M0LJD2_HALJT</name>
<evidence type="ECO:0000313" key="1">
    <source>
        <dbReference type="EMBL" id="EMA33747.1"/>
    </source>
</evidence>
<comment type="caution">
    <text evidence="1">The sequence shown here is derived from an EMBL/GenBank/DDBJ whole genome shotgun (WGS) entry which is preliminary data.</text>
</comment>
<organism evidence="1 2">
    <name type="scientific">Haloarcula japonica (strain ATCC 49778 / DSM 6131 / JCM 7785 / NBRC 101032 / NCIMB 13157 / TR-1)</name>
    <dbReference type="NCBI Taxonomy" id="1227453"/>
    <lineage>
        <taxon>Archaea</taxon>
        <taxon>Methanobacteriati</taxon>
        <taxon>Methanobacteriota</taxon>
        <taxon>Stenosarchaea group</taxon>
        <taxon>Halobacteria</taxon>
        <taxon>Halobacteriales</taxon>
        <taxon>Haloarculaceae</taxon>
        <taxon>Haloarcula</taxon>
    </lineage>
</organism>
<dbReference type="STRING" id="1227453.C444_04902"/>